<comment type="caution">
    <text evidence="2">The sequence shown here is derived from an EMBL/GenBank/DDBJ whole genome shotgun (WGS) entry which is preliminary data.</text>
</comment>
<organism evidence="2 3">
    <name type="scientific">Nephila pilipes</name>
    <name type="common">Giant wood spider</name>
    <name type="synonym">Nephila maculata</name>
    <dbReference type="NCBI Taxonomy" id="299642"/>
    <lineage>
        <taxon>Eukaryota</taxon>
        <taxon>Metazoa</taxon>
        <taxon>Ecdysozoa</taxon>
        <taxon>Arthropoda</taxon>
        <taxon>Chelicerata</taxon>
        <taxon>Arachnida</taxon>
        <taxon>Araneae</taxon>
        <taxon>Araneomorphae</taxon>
        <taxon>Entelegynae</taxon>
        <taxon>Araneoidea</taxon>
        <taxon>Nephilidae</taxon>
        <taxon>Nephila</taxon>
    </lineage>
</organism>
<keyword evidence="1" id="KW-1133">Transmembrane helix</keyword>
<evidence type="ECO:0000313" key="2">
    <source>
        <dbReference type="EMBL" id="GFU50761.1"/>
    </source>
</evidence>
<name>A0A8X6QXJ0_NEPPI</name>
<feature type="transmembrane region" description="Helical" evidence="1">
    <location>
        <begin position="58"/>
        <end position="76"/>
    </location>
</feature>
<keyword evidence="1" id="KW-0812">Transmembrane</keyword>
<dbReference type="Proteomes" id="UP000887013">
    <property type="component" value="Unassembled WGS sequence"/>
</dbReference>
<dbReference type="AlphaFoldDB" id="A0A8X6QXJ0"/>
<keyword evidence="1" id="KW-0472">Membrane</keyword>
<feature type="transmembrane region" description="Helical" evidence="1">
    <location>
        <begin position="88"/>
        <end position="113"/>
    </location>
</feature>
<accession>A0A8X6QXJ0</accession>
<keyword evidence="3" id="KW-1185">Reference proteome</keyword>
<gene>
    <name evidence="2" type="ORF">NPIL_364441</name>
</gene>
<sequence length="122" mass="13650">MEYWIEAQSHQRPFPRYQLELHHFLGSPRRVENIWYGVEGKEGGTLPALLTRCFGGTWNLSALIVCLGFLFGSYLDEFSLGLSTFVEGLGVCFLAAASAFLFISIFFCDLVTIRSSAAMLAR</sequence>
<protein>
    <submittedName>
        <fullName evidence="2">Uncharacterized protein</fullName>
    </submittedName>
</protein>
<evidence type="ECO:0000256" key="1">
    <source>
        <dbReference type="SAM" id="Phobius"/>
    </source>
</evidence>
<evidence type="ECO:0000313" key="3">
    <source>
        <dbReference type="Proteomes" id="UP000887013"/>
    </source>
</evidence>
<reference evidence="2" key="1">
    <citation type="submission" date="2020-08" db="EMBL/GenBank/DDBJ databases">
        <title>Multicomponent nature underlies the extraordinary mechanical properties of spider dragline silk.</title>
        <authorList>
            <person name="Kono N."/>
            <person name="Nakamura H."/>
            <person name="Mori M."/>
            <person name="Yoshida Y."/>
            <person name="Ohtoshi R."/>
            <person name="Malay A.D."/>
            <person name="Moran D.A.P."/>
            <person name="Tomita M."/>
            <person name="Numata K."/>
            <person name="Arakawa K."/>
        </authorList>
    </citation>
    <scope>NUCLEOTIDE SEQUENCE</scope>
</reference>
<proteinExistence type="predicted"/>
<dbReference type="EMBL" id="BMAW01038020">
    <property type="protein sequence ID" value="GFU50761.1"/>
    <property type="molecule type" value="Genomic_DNA"/>
</dbReference>